<dbReference type="EMBL" id="JAFHBD010000003">
    <property type="protein sequence ID" value="MBN2952157.1"/>
    <property type="molecule type" value="Genomic_DNA"/>
</dbReference>
<evidence type="ECO:0000313" key="3">
    <source>
        <dbReference type="EMBL" id="MBN2952157.1"/>
    </source>
</evidence>
<sequence>MQILKVTDEAFRQYGKVIKDLDVSDIITAMSETPCPDDVVYEPSIESLEACKSAQSVSDSLYGGMPIQIGYCNGHNHLLNAVEYHRDSEINIAVTDLILILGKEQDITEDHTYDSSKMEAFLIPAGTTIEVYATTLHYAPCNVAASGFKCVVVLPKGTNTDITLEEKHTPEDDLLFARNKWLLSHPDANIAGSVAGIKGENLSVK</sequence>
<dbReference type="Proteomes" id="UP000095709">
    <property type="component" value="Unassembled WGS sequence"/>
</dbReference>
<protein>
    <submittedName>
        <fullName evidence="3">DUF4867 family protein</fullName>
    </submittedName>
</protein>
<dbReference type="Proteomes" id="UP000095706">
    <property type="component" value="Unassembled WGS sequence"/>
</dbReference>
<reference evidence="6 7" key="1">
    <citation type="submission" date="2015-09" db="EMBL/GenBank/DDBJ databases">
        <authorList>
            <consortium name="Pathogen Informatics"/>
        </authorList>
    </citation>
    <scope>NUCLEOTIDE SEQUENCE [LARGE SCALE GENOMIC DNA]</scope>
    <source>
        <strain evidence="2 6">2789STDY5608849</strain>
        <strain evidence="1 7">2789STDY5834885</strain>
    </source>
</reference>
<reference evidence="4" key="5">
    <citation type="submission" date="2022-01" db="EMBL/GenBank/DDBJ databases">
        <title>Collection of gut derived symbiotic bacterial strains cultured from healthy donors.</title>
        <authorList>
            <person name="Lin H."/>
            <person name="Kohout C."/>
            <person name="Waligurski E."/>
            <person name="Pamer E.G."/>
        </authorList>
    </citation>
    <scope>NUCLEOTIDE SEQUENCE</scope>
    <source>
        <strain evidence="4">DFI.5.49</strain>
    </source>
</reference>
<evidence type="ECO:0000313" key="2">
    <source>
        <dbReference type="EMBL" id="CUO84787.1"/>
    </source>
</evidence>
<dbReference type="InterPro" id="IPR032358">
    <property type="entry name" value="DUF4867"/>
</dbReference>
<dbReference type="Proteomes" id="UP001199915">
    <property type="component" value="Unassembled WGS sequence"/>
</dbReference>
<dbReference type="Pfam" id="PF16161">
    <property type="entry name" value="DUF4867"/>
    <property type="match status" value="1"/>
</dbReference>
<evidence type="ECO:0000313" key="6">
    <source>
        <dbReference type="Proteomes" id="UP000095706"/>
    </source>
</evidence>
<name>A0A174GGS6_9FIRM</name>
<dbReference type="OrthoDB" id="358393at2"/>
<dbReference type="GeneID" id="79856687"/>
<dbReference type="EMBL" id="JAAITQ010000019">
    <property type="protein sequence ID" value="NSE16867.1"/>
    <property type="molecule type" value="Genomic_DNA"/>
</dbReference>
<dbReference type="STRING" id="1150298.ERS852406_02996"/>
<evidence type="ECO:0000313" key="7">
    <source>
        <dbReference type="Proteomes" id="UP000095709"/>
    </source>
</evidence>
<dbReference type="Gene3D" id="2.60.120.480">
    <property type="entry name" value="Ureidoglycolate hydrolase"/>
    <property type="match status" value="1"/>
</dbReference>
<keyword evidence="8" id="KW-1185">Reference proteome</keyword>
<reference evidence="3" key="4">
    <citation type="submission" date="2021-02" db="EMBL/GenBank/DDBJ databases">
        <title>Metagenome-assembled genomes from human diarrheal sample B26.</title>
        <authorList>
            <person name="Ateba T.P."/>
            <person name="Alayande K.A."/>
            <person name="Mwanza M."/>
        </authorList>
    </citation>
    <scope>NUCLEOTIDE SEQUENCE</scope>
    <source>
        <strain evidence="3">06WH</strain>
    </source>
</reference>
<evidence type="ECO:0000313" key="8">
    <source>
        <dbReference type="Proteomes" id="UP000768180"/>
    </source>
</evidence>
<dbReference type="AlphaFoldDB" id="A0A174GGS6"/>
<dbReference type="GO" id="GO:0004848">
    <property type="term" value="F:ureidoglycolate hydrolase activity"/>
    <property type="evidence" value="ECO:0007669"/>
    <property type="project" value="InterPro"/>
</dbReference>
<proteinExistence type="predicted"/>
<dbReference type="EMBL" id="JAKNFS010000021">
    <property type="protein sequence ID" value="MCG4766602.1"/>
    <property type="molecule type" value="Genomic_DNA"/>
</dbReference>
<evidence type="ECO:0000313" key="4">
    <source>
        <dbReference type="EMBL" id="MCG4766602.1"/>
    </source>
</evidence>
<dbReference type="EMBL" id="CYYV01000017">
    <property type="protein sequence ID" value="CUO84787.1"/>
    <property type="molecule type" value="Genomic_DNA"/>
</dbReference>
<dbReference type="Proteomes" id="UP000768180">
    <property type="component" value="Unassembled WGS sequence"/>
</dbReference>
<organism evidence="1 7">
    <name type="scientific">Fusicatenibacter saccharivorans</name>
    <dbReference type="NCBI Taxonomy" id="1150298"/>
    <lineage>
        <taxon>Bacteria</taxon>
        <taxon>Bacillati</taxon>
        <taxon>Bacillota</taxon>
        <taxon>Clostridia</taxon>
        <taxon>Lachnospirales</taxon>
        <taxon>Lachnospiraceae</taxon>
        <taxon>Fusicatenibacter</taxon>
    </lineage>
</organism>
<reference evidence="5" key="3">
    <citation type="submission" date="2020-02" db="EMBL/GenBank/DDBJ databases">
        <authorList>
            <person name="Littmann E."/>
            <person name="Sorbara M."/>
        </authorList>
    </citation>
    <scope>NUCLEOTIDE SEQUENCE</scope>
    <source>
        <strain evidence="5">MSK.14.54</strain>
    </source>
</reference>
<gene>
    <name evidence="2" type="ORF">ERS852406_02996</name>
    <name evidence="1" type="ORF">ERS852498_00009</name>
    <name evidence="5" type="ORF">G5B05_10700</name>
    <name evidence="3" type="ORF">JTJ23_00845</name>
    <name evidence="4" type="ORF">L0N21_13965</name>
</gene>
<reference evidence="5 8" key="2">
    <citation type="journal article" date="2020" name="Cell Host Microbe">
        <title>Functional and Genomic Variation between Human-Derived Isolates of Lachnospiraceae Reveals Inter- and Intra-Species Diversity.</title>
        <authorList>
            <person name="Sorbara M.T."/>
            <person name="Littmann E.R."/>
            <person name="Fontana E."/>
            <person name="Moody T.U."/>
            <person name="Kohout C.E."/>
            <person name="Gjonbalaj M."/>
            <person name="Eaton V."/>
            <person name="Seok R."/>
            <person name="Leiner I.M."/>
            <person name="Pamer E.G."/>
        </authorList>
    </citation>
    <scope>NUCLEOTIDE SEQUENCE [LARGE SCALE GENOMIC DNA]</scope>
    <source>
        <strain evidence="5 8">MSK.14.54</strain>
    </source>
</reference>
<dbReference type="InterPro" id="IPR024060">
    <property type="entry name" value="Ureidoglycolate_lyase_dom_sf"/>
</dbReference>
<accession>A0A174GGS6</accession>
<dbReference type="RefSeq" id="WP_055221409.1">
    <property type="nucleotide sequence ID" value="NZ_CABJFB010000025.1"/>
</dbReference>
<dbReference type="EMBL" id="CZAL01000001">
    <property type="protein sequence ID" value="CUO60150.1"/>
    <property type="molecule type" value="Genomic_DNA"/>
</dbReference>
<dbReference type="Proteomes" id="UP000737612">
    <property type="component" value="Unassembled WGS sequence"/>
</dbReference>
<evidence type="ECO:0000313" key="1">
    <source>
        <dbReference type="EMBL" id="CUO60150.1"/>
    </source>
</evidence>
<evidence type="ECO:0000313" key="5">
    <source>
        <dbReference type="EMBL" id="NSE16867.1"/>
    </source>
</evidence>